<sequence>MGDNHKRDGETIVRKIRLKKIIAFVLAGQETLEDLQKHCDKDDQSVLTKLVILRKHMISWRKILAKQIELKQMLKSLHSKLWRIKLLTLEGQNKNYLLYQHEILTNQRMTQIQVPELINKTMELNW</sequence>
<protein>
    <submittedName>
        <fullName evidence="1">Uncharacterized protein</fullName>
    </submittedName>
</protein>
<organism evidence="1 2">
    <name type="scientific">Popillia japonica</name>
    <name type="common">Japanese beetle</name>
    <dbReference type="NCBI Taxonomy" id="7064"/>
    <lineage>
        <taxon>Eukaryota</taxon>
        <taxon>Metazoa</taxon>
        <taxon>Ecdysozoa</taxon>
        <taxon>Arthropoda</taxon>
        <taxon>Hexapoda</taxon>
        <taxon>Insecta</taxon>
        <taxon>Pterygota</taxon>
        <taxon>Neoptera</taxon>
        <taxon>Endopterygota</taxon>
        <taxon>Coleoptera</taxon>
        <taxon>Polyphaga</taxon>
        <taxon>Scarabaeiformia</taxon>
        <taxon>Scarabaeidae</taxon>
        <taxon>Rutelinae</taxon>
        <taxon>Popillia</taxon>
    </lineage>
</organism>
<proteinExistence type="predicted"/>
<evidence type="ECO:0000313" key="1">
    <source>
        <dbReference type="EMBL" id="KAK9738602.1"/>
    </source>
</evidence>
<evidence type="ECO:0000313" key="2">
    <source>
        <dbReference type="Proteomes" id="UP001458880"/>
    </source>
</evidence>
<dbReference type="EMBL" id="JASPKY010000085">
    <property type="protein sequence ID" value="KAK9738602.1"/>
    <property type="molecule type" value="Genomic_DNA"/>
</dbReference>
<dbReference type="Proteomes" id="UP001458880">
    <property type="component" value="Unassembled WGS sequence"/>
</dbReference>
<accession>A0AAW1LTV4</accession>
<dbReference type="AlphaFoldDB" id="A0AAW1LTV4"/>
<name>A0AAW1LTV4_POPJA</name>
<gene>
    <name evidence="1" type="ORF">QE152_g9764</name>
</gene>
<comment type="caution">
    <text evidence="1">The sequence shown here is derived from an EMBL/GenBank/DDBJ whole genome shotgun (WGS) entry which is preliminary data.</text>
</comment>
<keyword evidence="2" id="KW-1185">Reference proteome</keyword>
<reference evidence="1 2" key="1">
    <citation type="journal article" date="2024" name="BMC Genomics">
        <title>De novo assembly and annotation of Popillia japonica's genome with initial clues to its potential as an invasive pest.</title>
        <authorList>
            <person name="Cucini C."/>
            <person name="Boschi S."/>
            <person name="Funari R."/>
            <person name="Cardaioli E."/>
            <person name="Iannotti N."/>
            <person name="Marturano G."/>
            <person name="Paoli F."/>
            <person name="Bruttini M."/>
            <person name="Carapelli A."/>
            <person name="Frati F."/>
            <person name="Nardi F."/>
        </authorList>
    </citation>
    <scope>NUCLEOTIDE SEQUENCE [LARGE SCALE GENOMIC DNA]</scope>
    <source>
        <strain evidence="1">DMR45628</strain>
    </source>
</reference>